<keyword evidence="2" id="KW-0378">Hydrolase</keyword>
<dbReference type="SUPFAM" id="SSF55909">
    <property type="entry name" value="Pentein"/>
    <property type="match status" value="1"/>
</dbReference>
<dbReference type="GO" id="GO:0000052">
    <property type="term" value="P:citrulline metabolic process"/>
    <property type="evidence" value="ECO:0007669"/>
    <property type="project" value="TreeGrafter"/>
</dbReference>
<dbReference type="InterPro" id="IPR033199">
    <property type="entry name" value="DDAH-like"/>
</dbReference>
<evidence type="ECO:0000313" key="5">
    <source>
        <dbReference type="Proteomes" id="UP000007076"/>
    </source>
</evidence>
<comment type="similarity">
    <text evidence="1">Belongs to the DDAH family.</text>
</comment>
<dbReference type="AlphaFoldDB" id="E4N5U6"/>
<accession>E4N5U6</accession>
<proteinExistence type="inferred from homology"/>
<feature type="active site" description="Proton donor" evidence="3">
    <location>
        <position position="186"/>
    </location>
</feature>
<dbReference type="Pfam" id="PF19420">
    <property type="entry name" value="DDAH_eukar"/>
    <property type="match status" value="1"/>
</dbReference>
<dbReference type="STRING" id="452652.KSE_07370"/>
<dbReference type="Gene3D" id="3.75.10.10">
    <property type="entry name" value="L-arginine/glycine Amidinotransferase, Chain A"/>
    <property type="match status" value="1"/>
</dbReference>
<dbReference type="KEGG" id="ksk:KSE_07370"/>
<evidence type="ECO:0000256" key="1">
    <source>
        <dbReference type="ARBA" id="ARBA00008532"/>
    </source>
</evidence>
<evidence type="ECO:0008006" key="6">
    <source>
        <dbReference type="Google" id="ProtNLM"/>
    </source>
</evidence>
<dbReference type="eggNOG" id="COG1834">
    <property type="taxonomic scope" value="Bacteria"/>
</dbReference>
<dbReference type="EMBL" id="AP010968">
    <property type="protein sequence ID" value="BAJ26577.1"/>
    <property type="molecule type" value="Genomic_DNA"/>
</dbReference>
<dbReference type="GO" id="GO:0016403">
    <property type="term" value="F:dimethylargininase activity"/>
    <property type="evidence" value="ECO:0007669"/>
    <property type="project" value="TreeGrafter"/>
</dbReference>
<dbReference type="HOGENOM" id="CLU_057463_0_0_11"/>
<organism evidence="4 5">
    <name type="scientific">Kitasatospora setae (strain ATCC 33774 / DSM 43861 / JCM 3304 / KCC A-0304 / NBRC 14216 / KM-6054)</name>
    <name type="common">Streptomyces setae</name>
    <dbReference type="NCBI Taxonomy" id="452652"/>
    <lineage>
        <taxon>Bacteria</taxon>
        <taxon>Bacillati</taxon>
        <taxon>Actinomycetota</taxon>
        <taxon>Actinomycetes</taxon>
        <taxon>Kitasatosporales</taxon>
        <taxon>Streptomycetaceae</taxon>
        <taxon>Kitasatospora</taxon>
    </lineage>
</organism>
<evidence type="ECO:0000256" key="3">
    <source>
        <dbReference type="PIRSR" id="PIRSR633199-1"/>
    </source>
</evidence>
<dbReference type="GO" id="GO:0016597">
    <property type="term" value="F:amino acid binding"/>
    <property type="evidence" value="ECO:0007669"/>
    <property type="project" value="TreeGrafter"/>
</dbReference>
<sequence>MNPVPITLSPAGPAGPVRSARRARRRRYLLCPPEHFAVTYAINPWMDPDRPVDRAAALRQWRELAAVLRGLGHRVDLLGPEPGLPDMVFTANGATVVAGRVLVARFRHPQRAGESAAHRRWFAAARFGRVSTAAEVNEGEGDLLVAGRRILAASGFRTTPAAHREAEQVLGLPVVSLELTDPRYYHLDTALAVLDDSRVMYHPEAFAPPTRRLLRRLYPDAILADPADAAAFGLNAISDGRHVVLPAAARGLAEQVRAAGFVPVPVALPELLKAGGGPKCCVLELRSDERGGRVDGGAPRVA</sequence>
<dbReference type="PANTHER" id="PTHR12737:SF9">
    <property type="entry name" value="DIMETHYLARGININASE"/>
    <property type="match status" value="1"/>
</dbReference>
<dbReference type="PANTHER" id="PTHR12737">
    <property type="entry name" value="DIMETHYLARGININE DIMETHYLAMINOHYDROLASE"/>
    <property type="match status" value="1"/>
</dbReference>
<evidence type="ECO:0000256" key="2">
    <source>
        <dbReference type="ARBA" id="ARBA00022801"/>
    </source>
</evidence>
<protein>
    <recommendedName>
        <fullName evidence="6">Amidinotransferase</fullName>
    </recommendedName>
</protein>
<evidence type="ECO:0000313" key="4">
    <source>
        <dbReference type="EMBL" id="BAJ26577.1"/>
    </source>
</evidence>
<dbReference type="NCBIfam" id="NF045659">
    <property type="entry name" value="DiMArgaseDdahMtb"/>
    <property type="match status" value="1"/>
</dbReference>
<gene>
    <name evidence="4" type="ordered locus">KSE_07370</name>
</gene>
<dbReference type="PATRIC" id="fig|452652.3.peg.724"/>
<keyword evidence="5" id="KW-1185">Reference proteome</keyword>
<dbReference type="RefSeq" id="WP_014133896.1">
    <property type="nucleotide sequence ID" value="NC_016109.1"/>
</dbReference>
<name>E4N5U6_KITSK</name>
<dbReference type="GO" id="GO:0045429">
    <property type="term" value="P:positive regulation of nitric oxide biosynthetic process"/>
    <property type="evidence" value="ECO:0007669"/>
    <property type="project" value="TreeGrafter"/>
</dbReference>
<reference evidence="4 5" key="1">
    <citation type="journal article" date="2010" name="DNA Res.">
        <title>Genome sequence of Kitasatospora setae NBRC 14216T: an evolutionary snapshot of the family Streptomycetaceae.</title>
        <authorList>
            <person name="Ichikawa N."/>
            <person name="Oguchi A."/>
            <person name="Ikeda H."/>
            <person name="Ishikawa J."/>
            <person name="Kitani S."/>
            <person name="Watanabe Y."/>
            <person name="Nakamura S."/>
            <person name="Katano Y."/>
            <person name="Kishi E."/>
            <person name="Sasagawa M."/>
            <person name="Ankai A."/>
            <person name="Fukui S."/>
            <person name="Hashimoto Y."/>
            <person name="Kamata S."/>
            <person name="Otoguro M."/>
            <person name="Tanikawa S."/>
            <person name="Nihira T."/>
            <person name="Horinouchi S."/>
            <person name="Ohnishi Y."/>
            <person name="Hayakawa M."/>
            <person name="Kuzuyama T."/>
            <person name="Arisawa A."/>
            <person name="Nomoto F."/>
            <person name="Miura H."/>
            <person name="Takahashi Y."/>
            <person name="Fujita N."/>
        </authorList>
    </citation>
    <scope>NUCLEOTIDE SEQUENCE [LARGE SCALE GENOMIC DNA]</scope>
    <source>
        <strain evidence="5">ATCC 33774 / DSM 43861 / JCM 3304 / KCC A-0304 / NBRC 14216 / KM-6054</strain>
    </source>
</reference>
<dbReference type="Proteomes" id="UP000007076">
    <property type="component" value="Chromosome"/>
</dbReference>
<dbReference type="GO" id="GO:0006525">
    <property type="term" value="P:arginine metabolic process"/>
    <property type="evidence" value="ECO:0007669"/>
    <property type="project" value="TreeGrafter"/>
</dbReference>
<feature type="active site" description="Nucleophile" evidence="3">
    <location>
        <position position="280"/>
    </location>
</feature>